<protein>
    <submittedName>
        <fullName evidence="10">Amino acid ABC transporter ATP-binding protein</fullName>
    </submittedName>
</protein>
<dbReference type="PROSITE" id="PS00211">
    <property type="entry name" value="ABC_TRANSPORTER_1"/>
    <property type="match status" value="1"/>
</dbReference>
<evidence type="ECO:0000256" key="1">
    <source>
        <dbReference type="ARBA" id="ARBA00004202"/>
    </source>
</evidence>
<sequence length="246" mass="27121">MSEKVLVLDKVVAGYDGKPVVKGVSLEVSRGEKVVIMGPSGSGKSTLLKVAVLLVRPFSGRIFLDGDELTSKHANLRRARAKTGFVFQSYNLFPHMKVIDNIALPLRIVKGFSNEEARQRALAVLRELGLSGFEDKYPLQLSGGQQQRVAIARALAMDPVIMFLDEPTSALDPELKAEVLETLREVAHRGIAMVTVTHELDFAKDIADRVVIMEDGVIVEEGDRSVLTSPKTERARSFLRLIEKEV</sequence>
<keyword evidence="3" id="KW-0813">Transport</keyword>
<keyword evidence="6 10" id="KW-0067">ATP-binding</keyword>
<evidence type="ECO:0000256" key="3">
    <source>
        <dbReference type="ARBA" id="ARBA00022448"/>
    </source>
</evidence>
<dbReference type="Gene3D" id="3.40.50.300">
    <property type="entry name" value="P-loop containing nucleotide triphosphate hydrolases"/>
    <property type="match status" value="1"/>
</dbReference>
<dbReference type="PROSITE" id="PS50893">
    <property type="entry name" value="ABC_TRANSPORTER_2"/>
    <property type="match status" value="1"/>
</dbReference>
<dbReference type="SMART" id="SM00382">
    <property type="entry name" value="AAA"/>
    <property type="match status" value="1"/>
</dbReference>
<dbReference type="Pfam" id="PF00005">
    <property type="entry name" value="ABC_tran"/>
    <property type="match status" value="1"/>
</dbReference>
<evidence type="ECO:0000256" key="7">
    <source>
        <dbReference type="ARBA" id="ARBA00022970"/>
    </source>
</evidence>
<reference evidence="10" key="1">
    <citation type="journal article" date="2020" name="mSystems">
        <title>Genome- and Community-Level Interaction Insights into Carbon Utilization and Element Cycling Functions of Hydrothermarchaeota in Hydrothermal Sediment.</title>
        <authorList>
            <person name="Zhou Z."/>
            <person name="Liu Y."/>
            <person name="Xu W."/>
            <person name="Pan J."/>
            <person name="Luo Z.H."/>
            <person name="Li M."/>
        </authorList>
    </citation>
    <scope>NUCLEOTIDE SEQUENCE</scope>
    <source>
        <strain evidence="10">SpSt-649</strain>
    </source>
</reference>
<dbReference type="InterPro" id="IPR030679">
    <property type="entry name" value="ABC_ATPase_HisP-typ"/>
</dbReference>
<feature type="domain" description="ABC transporter" evidence="9">
    <location>
        <begin position="6"/>
        <end position="240"/>
    </location>
</feature>
<dbReference type="GO" id="GO:0005886">
    <property type="term" value="C:plasma membrane"/>
    <property type="evidence" value="ECO:0007669"/>
    <property type="project" value="UniProtKB-SubCell"/>
</dbReference>
<dbReference type="SUPFAM" id="SSF52540">
    <property type="entry name" value="P-loop containing nucleoside triphosphate hydrolases"/>
    <property type="match status" value="1"/>
</dbReference>
<dbReference type="GO" id="GO:0016887">
    <property type="term" value="F:ATP hydrolysis activity"/>
    <property type="evidence" value="ECO:0007669"/>
    <property type="project" value="InterPro"/>
</dbReference>
<dbReference type="PANTHER" id="PTHR43166">
    <property type="entry name" value="AMINO ACID IMPORT ATP-BINDING PROTEIN"/>
    <property type="match status" value="1"/>
</dbReference>
<evidence type="ECO:0000256" key="2">
    <source>
        <dbReference type="ARBA" id="ARBA00005417"/>
    </source>
</evidence>
<dbReference type="InterPro" id="IPR003439">
    <property type="entry name" value="ABC_transporter-like_ATP-bd"/>
</dbReference>
<accession>A0A7C4D3I6</accession>
<gene>
    <name evidence="10" type="ORF">ENU21_04180</name>
</gene>
<keyword evidence="5" id="KW-0547">Nucleotide-binding</keyword>
<dbReference type="GO" id="GO:0005524">
    <property type="term" value="F:ATP binding"/>
    <property type="evidence" value="ECO:0007669"/>
    <property type="project" value="UniProtKB-KW"/>
</dbReference>
<evidence type="ECO:0000313" key="10">
    <source>
        <dbReference type="EMBL" id="HGM46932.1"/>
    </source>
</evidence>
<comment type="subcellular location">
    <subcellularLocation>
        <location evidence="1">Cell membrane</location>
        <topology evidence="1">Peripheral membrane protein</topology>
    </subcellularLocation>
</comment>
<organism evidence="10">
    <name type="scientific">Thermofilum pendens</name>
    <dbReference type="NCBI Taxonomy" id="2269"/>
    <lineage>
        <taxon>Archaea</taxon>
        <taxon>Thermoproteota</taxon>
        <taxon>Thermoprotei</taxon>
        <taxon>Thermofilales</taxon>
        <taxon>Thermofilaceae</taxon>
        <taxon>Thermofilum</taxon>
    </lineage>
</organism>
<dbReference type="GO" id="GO:0015424">
    <property type="term" value="F:ABC-type amino acid transporter activity"/>
    <property type="evidence" value="ECO:0007669"/>
    <property type="project" value="InterPro"/>
</dbReference>
<evidence type="ECO:0000256" key="5">
    <source>
        <dbReference type="ARBA" id="ARBA00022741"/>
    </source>
</evidence>
<keyword evidence="8" id="KW-0472">Membrane</keyword>
<dbReference type="InterPro" id="IPR017871">
    <property type="entry name" value="ABC_transporter-like_CS"/>
</dbReference>
<keyword evidence="4" id="KW-1003">Cell membrane</keyword>
<evidence type="ECO:0000256" key="8">
    <source>
        <dbReference type="ARBA" id="ARBA00023136"/>
    </source>
</evidence>
<dbReference type="PANTHER" id="PTHR43166:SF9">
    <property type="entry name" value="GLUTAMATE_ASPARTATE IMPORT ATP-BINDING PROTEIN GLTL"/>
    <property type="match status" value="1"/>
</dbReference>
<dbReference type="AlphaFoldDB" id="A0A7C4D3I6"/>
<comment type="similarity">
    <text evidence="2">Belongs to the ABC transporter superfamily.</text>
</comment>
<evidence type="ECO:0000256" key="4">
    <source>
        <dbReference type="ARBA" id="ARBA00022475"/>
    </source>
</evidence>
<evidence type="ECO:0000256" key="6">
    <source>
        <dbReference type="ARBA" id="ARBA00022840"/>
    </source>
</evidence>
<dbReference type="InterPro" id="IPR003593">
    <property type="entry name" value="AAA+_ATPase"/>
</dbReference>
<name>A0A7C4D3I6_THEPE</name>
<proteinExistence type="inferred from homology"/>
<keyword evidence="7" id="KW-0029">Amino-acid transport</keyword>
<dbReference type="InterPro" id="IPR050086">
    <property type="entry name" value="MetN_ABC_transporter-like"/>
</dbReference>
<evidence type="ECO:0000259" key="9">
    <source>
        <dbReference type="PROSITE" id="PS50893"/>
    </source>
</evidence>
<comment type="caution">
    <text evidence="10">The sequence shown here is derived from an EMBL/GenBank/DDBJ whole genome shotgun (WGS) entry which is preliminary data.</text>
</comment>
<dbReference type="PIRSF" id="PIRSF039085">
    <property type="entry name" value="ABC_ATPase_HisP"/>
    <property type="match status" value="1"/>
</dbReference>
<dbReference type="InterPro" id="IPR027417">
    <property type="entry name" value="P-loop_NTPase"/>
</dbReference>
<dbReference type="EMBL" id="DTBQ01000114">
    <property type="protein sequence ID" value="HGM46932.1"/>
    <property type="molecule type" value="Genomic_DNA"/>
</dbReference>